<dbReference type="SUPFAM" id="SSF53850">
    <property type="entry name" value="Periplasmic binding protein-like II"/>
    <property type="match status" value="1"/>
</dbReference>
<dbReference type="Gene3D" id="3.40.190.10">
    <property type="entry name" value="Periplasmic binding protein-like II"/>
    <property type="match status" value="2"/>
</dbReference>
<protein>
    <submittedName>
        <fullName evidence="10">Symporter with substrate-binding domain</fullName>
    </submittedName>
</protein>
<dbReference type="PROSITE" id="PS01039">
    <property type="entry name" value="SBP_BACTERIAL_3"/>
    <property type="match status" value="1"/>
</dbReference>
<dbReference type="InterPro" id="IPR001638">
    <property type="entry name" value="Solute-binding_3/MltF_N"/>
</dbReference>
<dbReference type="SMART" id="SM00062">
    <property type="entry name" value="PBPb"/>
    <property type="match status" value="1"/>
</dbReference>
<evidence type="ECO:0000259" key="9">
    <source>
        <dbReference type="SMART" id="SM00062"/>
    </source>
</evidence>
<dbReference type="CDD" id="cd13530">
    <property type="entry name" value="PBP2_peptides_like"/>
    <property type="match status" value="1"/>
</dbReference>
<dbReference type="AlphaFoldDB" id="A0A3B0XM27"/>
<feature type="transmembrane region" description="Helical" evidence="8">
    <location>
        <begin position="88"/>
        <end position="110"/>
    </location>
</feature>
<evidence type="ECO:0000256" key="7">
    <source>
        <dbReference type="ARBA" id="ARBA00023136"/>
    </source>
</evidence>
<keyword evidence="4 8" id="KW-0812">Transmembrane</keyword>
<feature type="transmembrane region" description="Helical" evidence="8">
    <location>
        <begin position="220"/>
        <end position="244"/>
    </location>
</feature>
<sequence length="731" mass="81252">MKFRTKRPFQLLTHTYNRMSPFQRVIIALFLGIFSGIFIGEPAGQLEIIGNVYIRLLQMTVLPYVLVSIIGGLGRLDSDMASSIGLRAIKVILVMWLSVMLTLIILPLAYPNWETAGFFSTSLIAESVKFNFIDLYIPSNIFSSLAGTVVPAVVLFSLLMGIALIKVKNKETLLSLTHNIGDSLMGVASYVAKLAPLGIFAISISAAGTLQLEELGRLQIFLWVYLTAAALLAFVFLPLLIHWATPFSYREVLSTAGEAAITALATGTVLVVLPMIAERCKELLEKKQMSCNETRSTVDVLVPTAYSFPSTGTLLGLGFILFSAWYVGSPLSIDQYPSFIVMGALTAFGSMAVAIPFLLDYFGLPADQFQLYLLGSVITARFATGLAALHGFVITLLVASAVLKKLKWHRLFQAIGIHLGVTAGVITLLGLALTHLIPYEYTGVRTFESMRLMDHPVEVKEIKEPTPLSADDQLRHRLKIINERGTLRVGYYANTLPYAFRNNKNEIVGYDMEMIHALAHDLNLTLELIHLSDYSLESQLLNDGSLDITIGGRAVTPVRATQIAYSHSYAHHTAGFVVADSRRDQFSELSAIKSMKNLRLGVVDSHYYKKSVKKMFPNAKIVIIESPREFFRGYYKDRVDAFVTSTESGSAWSMLYPAYTALIPKGLKVKSPISLPLPVNQADYVRFINTWLQLKKDNGFQAKVYDYWILGKNPKARKPRWSIMHNVLGWY</sequence>
<evidence type="ECO:0000256" key="4">
    <source>
        <dbReference type="ARBA" id="ARBA00022692"/>
    </source>
</evidence>
<dbReference type="PRINTS" id="PR00173">
    <property type="entry name" value="EDTRNSPORT"/>
</dbReference>
<feature type="transmembrane region" description="Helical" evidence="8">
    <location>
        <begin position="415"/>
        <end position="437"/>
    </location>
</feature>
<dbReference type="InterPro" id="IPR018313">
    <property type="entry name" value="SBP_3_CS"/>
</dbReference>
<feature type="transmembrane region" description="Helical" evidence="8">
    <location>
        <begin position="21"/>
        <end position="40"/>
    </location>
</feature>
<keyword evidence="7 8" id="KW-0472">Membrane</keyword>
<dbReference type="InterPro" id="IPR001991">
    <property type="entry name" value="Na-dicarboxylate_symporter"/>
</dbReference>
<keyword evidence="5" id="KW-0732">Signal</keyword>
<gene>
    <name evidence="10" type="ORF">MNBD_GAMMA09-2507</name>
</gene>
<dbReference type="Gene3D" id="1.10.3860.10">
    <property type="entry name" value="Sodium:dicarboxylate symporter"/>
    <property type="match status" value="1"/>
</dbReference>
<dbReference type="GO" id="GO:0030313">
    <property type="term" value="C:cell envelope"/>
    <property type="evidence" value="ECO:0007669"/>
    <property type="project" value="UniProtKB-SubCell"/>
</dbReference>
<keyword evidence="3" id="KW-0813">Transport</keyword>
<dbReference type="Pfam" id="PF00375">
    <property type="entry name" value="SDF"/>
    <property type="match status" value="1"/>
</dbReference>
<keyword evidence="6 8" id="KW-1133">Transmembrane helix</keyword>
<dbReference type="Pfam" id="PF00497">
    <property type="entry name" value="SBP_bac_3"/>
    <property type="match status" value="1"/>
</dbReference>
<evidence type="ECO:0000256" key="8">
    <source>
        <dbReference type="SAM" id="Phobius"/>
    </source>
</evidence>
<feature type="transmembrane region" description="Helical" evidence="8">
    <location>
        <begin position="371"/>
        <end position="403"/>
    </location>
</feature>
<feature type="transmembrane region" description="Helical" evidence="8">
    <location>
        <begin position="186"/>
        <end position="208"/>
    </location>
</feature>
<organism evidence="10">
    <name type="scientific">hydrothermal vent metagenome</name>
    <dbReference type="NCBI Taxonomy" id="652676"/>
    <lineage>
        <taxon>unclassified sequences</taxon>
        <taxon>metagenomes</taxon>
        <taxon>ecological metagenomes</taxon>
    </lineage>
</organism>
<dbReference type="PANTHER" id="PTHR35936">
    <property type="entry name" value="MEMBRANE-BOUND LYTIC MUREIN TRANSGLYCOSYLASE F"/>
    <property type="match status" value="1"/>
</dbReference>
<dbReference type="InterPro" id="IPR036458">
    <property type="entry name" value="Na:dicarbo_symporter_sf"/>
</dbReference>
<name>A0A3B0XM27_9ZZZZ</name>
<dbReference type="GO" id="GO:0015293">
    <property type="term" value="F:symporter activity"/>
    <property type="evidence" value="ECO:0007669"/>
    <property type="project" value="InterPro"/>
</dbReference>
<evidence type="ECO:0000256" key="3">
    <source>
        <dbReference type="ARBA" id="ARBA00022448"/>
    </source>
</evidence>
<feature type="transmembrane region" description="Helical" evidence="8">
    <location>
        <begin position="141"/>
        <end position="165"/>
    </location>
</feature>
<feature type="transmembrane region" description="Helical" evidence="8">
    <location>
        <begin position="339"/>
        <end position="359"/>
    </location>
</feature>
<feature type="transmembrane region" description="Helical" evidence="8">
    <location>
        <begin position="256"/>
        <end position="277"/>
    </location>
</feature>
<evidence type="ECO:0000256" key="1">
    <source>
        <dbReference type="ARBA" id="ARBA00004141"/>
    </source>
</evidence>
<dbReference type="SUPFAM" id="SSF118215">
    <property type="entry name" value="Proton glutamate symport protein"/>
    <property type="match status" value="1"/>
</dbReference>
<feature type="domain" description="Solute-binding protein family 3/N-terminal" evidence="9">
    <location>
        <begin position="486"/>
        <end position="712"/>
    </location>
</feature>
<evidence type="ECO:0000313" key="10">
    <source>
        <dbReference type="EMBL" id="VAW69545.1"/>
    </source>
</evidence>
<dbReference type="EMBL" id="UOFI01000168">
    <property type="protein sequence ID" value="VAW69545.1"/>
    <property type="molecule type" value="Genomic_DNA"/>
</dbReference>
<feature type="transmembrane region" description="Helical" evidence="8">
    <location>
        <begin position="52"/>
        <end position="76"/>
    </location>
</feature>
<feature type="transmembrane region" description="Helical" evidence="8">
    <location>
        <begin position="306"/>
        <end position="327"/>
    </location>
</feature>
<evidence type="ECO:0000256" key="2">
    <source>
        <dbReference type="ARBA" id="ARBA00004196"/>
    </source>
</evidence>
<dbReference type="PANTHER" id="PTHR35936:SF19">
    <property type="entry name" value="AMINO-ACID-BINDING PROTEIN YXEM-RELATED"/>
    <property type="match status" value="1"/>
</dbReference>
<accession>A0A3B0XM27</accession>
<evidence type="ECO:0000256" key="6">
    <source>
        <dbReference type="ARBA" id="ARBA00022989"/>
    </source>
</evidence>
<proteinExistence type="predicted"/>
<reference evidence="10" key="1">
    <citation type="submission" date="2018-06" db="EMBL/GenBank/DDBJ databases">
        <authorList>
            <person name="Zhirakovskaya E."/>
        </authorList>
    </citation>
    <scope>NUCLEOTIDE SEQUENCE</scope>
</reference>
<dbReference type="GO" id="GO:0016020">
    <property type="term" value="C:membrane"/>
    <property type="evidence" value="ECO:0007669"/>
    <property type="project" value="UniProtKB-SubCell"/>
</dbReference>
<comment type="subcellular location">
    <subcellularLocation>
        <location evidence="2">Cell envelope</location>
    </subcellularLocation>
    <subcellularLocation>
        <location evidence="1">Membrane</location>
        <topology evidence="1">Multi-pass membrane protein</topology>
    </subcellularLocation>
</comment>
<evidence type="ECO:0000256" key="5">
    <source>
        <dbReference type="ARBA" id="ARBA00022729"/>
    </source>
</evidence>